<protein>
    <submittedName>
        <fullName evidence="1">Uncharacterized protein</fullName>
    </submittedName>
</protein>
<proteinExistence type="predicted"/>
<name>A0A1H4LVY3_9HYPH</name>
<evidence type="ECO:0000313" key="1">
    <source>
        <dbReference type="EMBL" id="SEB74853.1"/>
    </source>
</evidence>
<dbReference type="RefSeq" id="WP_025029780.1">
    <property type="nucleotide sequence ID" value="NZ_FNSL01000001.1"/>
</dbReference>
<dbReference type="AlphaFoldDB" id="A0A1H4LVY3"/>
<keyword evidence="2" id="KW-1185">Reference proteome</keyword>
<dbReference type="Proteomes" id="UP000199064">
    <property type="component" value="Unassembled WGS sequence"/>
</dbReference>
<gene>
    <name evidence="1" type="ORF">SAMN05216452_3023</name>
</gene>
<accession>A0A1H4LVY3</accession>
<reference evidence="2" key="1">
    <citation type="submission" date="2016-10" db="EMBL/GenBank/DDBJ databases">
        <authorList>
            <person name="Varghese N."/>
            <person name="Submissions S."/>
        </authorList>
    </citation>
    <scope>NUCLEOTIDE SEQUENCE [LARGE SCALE GENOMIC DNA]</scope>
    <source>
        <strain evidence="2">ES.061</strain>
    </source>
</reference>
<dbReference type="EMBL" id="FNSL01000001">
    <property type="protein sequence ID" value="SEB74853.1"/>
    <property type="molecule type" value="Genomic_DNA"/>
</dbReference>
<organism evidence="1 2">
    <name type="scientific">Nitratireductor aquibiodomus</name>
    <dbReference type="NCBI Taxonomy" id="204799"/>
    <lineage>
        <taxon>Bacteria</taxon>
        <taxon>Pseudomonadati</taxon>
        <taxon>Pseudomonadota</taxon>
        <taxon>Alphaproteobacteria</taxon>
        <taxon>Hyphomicrobiales</taxon>
        <taxon>Phyllobacteriaceae</taxon>
        <taxon>Nitratireductor</taxon>
    </lineage>
</organism>
<evidence type="ECO:0000313" key="2">
    <source>
        <dbReference type="Proteomes" id="UP000199064"/>
    </source>
</evidence>
<sequence>MSKEVSLEVVQLELLLGLADLIAQGFETALLAALEEVDGLVLFNRRLDGDPRFQRVAAVMVGPEADVALVFLDHSGTTIEVENAGESGRTIAREAEKARNRVVGETP</sequence>